<organism evidence="7">
    <name type="scientific">Locusta migratoria</name>
    <name type="common">Migratory locust</name>
    <dbReference type="NCBI Taxonomy" id="7004"/>
    <lineage>
        <taxon>Eukaryota</taxon>
        <taxon>Metazoa</taxon>
        <taxon>Ecdysozoa</taxon>
        <taxon>Arthropoda</taxon>
        <taxon>Hexapoda</taxon>
        <taxon>Insecta</taxon>
        <taxon>Pterygota</taxon>
        <taxon>Neoptera</taxon>
        <taxon>Polyneoptera</taxon>
        <taxon>Orthoptera</taxon>
        <taxon>Caelifera</taxon>
        <taxon>Acrididea</taxon>
        <taxon>Acridomorpha</taxon>
        <taxon>Acridoidea</taxon>
        <taxon>Acrididae</taxon>
        <taxon>Oedipodinae</taxon>
        <taxon>Locusta</taxon>
    </lineage>
</organism>
<evidence type="ECO:0000256" key="2">
    <source>
        <dbReference type="ARBA" id="ARBA00022490"/>
    </source>
</evidence>
<dbReference type="PANTHER" id="PTHR22948:SF76">
    <property type="entry name" value="FI20010P1-RELATED"/>
    <property type="match status" value="1"/>
</dbReference>
<dbReference type="GO" id="GO:0005737">
    <property type="term" value="C:cytoplasm"/>
    <property type="evidence" value="ECO:0007669"/>
    <property type="project" value="UniProtKB-SubCell"/>
</dbReference>
<dbReference type="SUPFAM" id="SSF63748">
    <property type="entry name" value="Tudor/PWWP/MBT"/>
    <property type="match status" value="1"/>
</dbReference>
<proteinExistence type="evidence at transcript level"/>
<evidence type="ECO:0000259" key="5">
    <source>
        <dbReference type="PROSITE" id="PS50304"/>
    </source>
</evidence>
<name>A0AAU7J943_LOCMI</name>
<dbReference type="CDD" id="cd09972">
    <property type="entry name" value="LOTUS_TDRD_OSKAR"/>
    <property type="match status" value="1"/>
</dbReference>
<dbReference type="SMART" id="SM00333">
    <property type="entry name" value="TUDOR"/>
    <property type="match status" value="1"/>
</dbReference>
<keyword evidence="4" id="KW-0221">Differentiation</keyword>
<feature type="domain" description="Tudor" evidence="5">
    <location>
        <begin position="469"/>
        <end position="526"/>
    </location>
</feature>
<dbReference type="AlphaFoldDB" id="A0AAU7J943"/>
<dbReference type="InterPro" id="IPR025605">
    <property type="entry name" value="OST-HTH/LOTUS_dom"/>
</dbReference>
<evidence type="ECO:0000259" key="6">
    <source>
        <dbReference type="PROSITE" id="PS51644"/>
    </source>
</evidence>
<comment type="subcellular location">
    <subcellularLocation>
        <location evidence="1">Cytoplasm</location>
    </subcellularLocation>
</comment>
<dbReference type="Gene3D" id="2.30.30.140">
    <property type="match status" value="1"/>
</dbReference>
<dbReference type="Pfam" id="PF12872">
    <property type="entry name" value="OST-HTH"/>
    <property type="match status" value="3"/>
</dbReference>
<sequence>MYQPHVELGDLKSVLRSVLVSSKKRLTPRELQRDFRRVEGKFVPYRKFGFATFEDFLQSIPDICSIQYENDGSMYVVPVVTESLKYIAELVSKQKKPDVNIKSKKSRSRHIDKKFIPAHLQHHLESFVRCHPKGAPVEVLHREVLSKFPHILQGFDDIEEILDCANHILRFDQGYVFPIILTSKSCYHSRGDTQRNEGNDCQVLPENIVSNIKSLIKAHPNGILASDFASAYAEMFNSVLNIMKYGYINILSVVSAYPEILHCFRVTDDDFIIIEAPKDLEENSDATDLPEAQTMDMLVWLIRNFPDGLNSNELEEEFEVNFLRSLNPKHLGYSSLEELLHYLESESLVTLSIVKKNMWVYPVFNFSSCNTSVLDVTQEEVAGDELESIITSYYPPGALLAHEEVPCQQLPDTTPGFRFEVVVSDALSPSRFWVVLNYDSNCTAFDCLVDAMQSFYSFHGETYKMNETTISVGHYCVCPYKGQWHRARISNITNVSEVQVQLIDIGTVRKKKKEHLRYLARDFADLPSQALCCRLAGTAATRRTAWPYEIKHLFVEAVIGRAFTATLVNISQQSGILSVDLFEVSDEDDDDCSPRVADWLARLEELEDIETEERNISSAIPSLQEQLQKFTCI</sequence>
<protein>
    <submittedName>
        <fullName evidence="7">Tudor domain-containing protein Tdr5</fullName>
    </submittedName>
</protein>
<reference evidence="7" key="1">
    <citation type="submission" date="2023-12" db="EMBL/GenBank/DDBJ databases">
        <title>Identification and Expression Profile Analysis of Tudor Family Genes in Locusta migratoria, and Functional Characterization of LmTdr7.</title>
        <authorList>
            <person name="Deng S."/>
            <person name="Wang J."/>
            <person name="Ma E."/>
            <person name="Zhang J."/>
            <person name="Xing S."/>
        </authorList>
    </citation>
    <scope>NUCLEOTIDE SEQUENCE</scope>
</reference>
<dbReference type="GO" id="GO:0030154">
    <property type="term" value="P:cell differentiation"/>
    <property type="evidence" value="ECO:0007669"/>
    <property type="project" value="UniProtKB-ARBA"/>
</dbReference>
<dbReference type="PROSITE" id="PS50304">
    <property type="entry name" value="TUDOR"/>
    <property type="match status" value="1"/>
</dbReference>
<evidence type="ECO:0000256" key="4">
    <source>
        <dbReference type="ARBA" id="ARBA00022871"/>
    </source>
</evidence>
<feature type="domain" description="HTH OST-type" evidence="6">
    <location>
        <begin position="204"/>
        <end position="277"/>
    </location>
</feature>
<dbReference type="GO" id="GO:0007283">
    <property type="term" value="P:spermatogenesis"/>
    <property type="evidence" value="ECO:0007669"/>
    <property type="project" value="UniProtKB-KW"/>
</dbReference>
<dbReference type="InterPro" id="IPR050621">
    <property type="entry name" value="Tudor_domain_containing"/>
</dbReference>
<feature type="domain" description="HTH OST-type" evidence="6">
    <location>
        <begin position="7"/>
        <end position="80"/>
    </location>
</feature>
<accession>A0AAU7J943</accession>
<evidence type="ECO:0000313" key="7">
    <source>
        <dbReference type="EMBL" id="XBN89709.1"/>
    </source>
</evidence>
<dbReference type="Gene3D" id="3.30.420.610">
    <property type="entry name" value="LOTUS domain-like"/>
    <property type="match status" value="3"/>
</dbReference>
<dbReference type="InterPro" id="IPR041966">
    <property type="entry name" value="LOTUS-like"/>
</dbReference>
<dbReference type="PANTHER" id="PTHR22948">
    <property type="entry name" value="TUDOR DOMAIN CONTAINING PROTEIN"/>
    <property type="match status" value="1"/>
</dbReference>
<dbReference type="Pfam" id="PF00567">
    <property type="entry name" value="TUDOR"/>
    <property type="match status" value="1"/>
</dbReference>
<dbReference type="InterPro" id="IPR035437">
    <property type="entry name" value="SNase_OB-fold_sf"/>
</dbReference>
<feature type="domain" description="HTH OST-type" evidence="6">
    <location>
        <begin position="290"/>
        <end position="364"/>
    </location>
</feature>
<keyword evidence="2" id="KW-0963">Cytoplasm</keyword>
<dbReference type="PROSITE" id="PS51644">
    <property type="entry name" value="HTH_OST"/>
    <property type="match status" value="3"/>
</dbReference>
<dbReference type="EMBL" id="OR912207">
    <property type="protein sequence ID" value="XBN89709.1"/>
    <property type="molecule type" value="mRNA"/>
</dbReference>
<keyword evidence="4" id="KW-0744">Spermatogenesis</keyword>
<dbReference type="Gene3D" id="2.40.50.90">
    <property type="match status" value="1"/>
</dbReference>
<dbReference type="InterPro" id="IPR002999">
    <property type="entry name" value="Tudor"/>
</dbReference>
<keyword evidence="3" id="KW-0677">Repeat</keyword>
<evidence type="ECO:0000256" key="3">
    <source>
        <dbReference type="ARBA" id="ARBA00022737"/>
    </source>
</evidence>
<evidence type="ECO:0000256" key="1">
    <source>
        <dbReference type="ARBA" id="ARBA00004496"/>
    </source>
</evidence>